<evidence type="ECO:0000256" key="3">
    <source>
        <dbReference type="ARBA" id="ARBA00022853"/>
    </source>
</evidence>
<dbReference type="GO" id="GO:0006338">
    <property type="term" value="P:chromatin remodeling"/>
    <property type="evidence" value="ECO:0007669"/>
    <property type="project" value="InterPro"/>
</dbReference>
<dbReference type="STRING" id="133383.A0A1R0GZ87"/>
<protein>
    <submittedName>
        <fullName evidence="12">Putative global transcription activator SNF2L2</fullName>
    </submittedName>
</protein>
<feature type="compositionally biased region" description="Low complexity" evidence="9">
    <location>
        <begin position="85"/>
        <end position="103"/>
    </location>
</feature>
<feature type="compositionally biased region" description="Low complexity" evidence="9">
    <location>
        <begin position="1"/>
        <end position="11"/>
    </location>
</feature>
<sequence length="1286" mass="143449">MPTFSSSSLSSDFTIPSPGGSPVHSLQNTLIFEQEIVSKPNPNIDIKPQDQDKIQTEMKQVKPPTPLKNKKSPITSIIPSDPLDNSSKNPLNSNINNSTNPDSKTIDFQPEAQTKINSDISLSLSEGSVIPKHPEKPQLDIYNLFEFVYSGDINSLRDFINNPEFSEFDLNSYGPISLNRDRRSGLSNSVSKPLKSKNRKPKSLVPENSASVSSGNQGDTDNLSESQSGLWTLLQAACYYGRTTIVSMLIESNRIDIEKTDSLHGSTAVGWAAYGGHPNTLSRLISDGNPKIDVTNIHGQTPMDMVPNPESVKWKSLLDINHKPSNKRRKSHKKASSKELLENSKKTKQALAEPNTPSNMVNLKESQSKNQVSDINNVTNGSPFIPEIVEESIVKDSLSKDQTLNPKQTPIPCSTSDHASSSTSTSASSASSPSSNSTISSDSNPASIPTSSATKLPPRVYPSLKWEDLDEGKKKEFFKNNPPEVKAMVDLLETLLFHTDIEGDRVSTSFEELPDFEEYPDYYEVFKDPVSLNVISYRLYNCKYVSFAQFDSEVLRIFHNACYYNVHGSEIYSDALALMSVYCSTRRTVVEKYKIRFDLKIADQKPPRGRYIPRALEGDLDLAVGDCVLVSTAEKKDKMGIILRISVSGPRDRVIILDGMWFVHPSETGIPNYDNSYPHELILNPTLFTGIQAKNVLRRIVILPIKTYLGFYPIGYDKNDIYVCEYTLIPNSQNIIPLTVWPSPSPLQQPVDHYLSFVKYTFPLPIKRVPLDLWDNARYLPNPPPINQPSSNFQTQGNDYGSNSTINNDLLSRSLFIPPTPPSRTGPGRPPSRVINSNIINNQKTPSLVLRPIENSHPLPYMEYSRIPRPAQSSQSPFNSESTNTPQNLNPLFNQQTNRITTNVNRPIQNSFNNRLHAPPNSIYRPLVNPTEPGPHQTLANQNQVINRPHIPPQQNLSNSLKIQHQPVSSYQNPQNLVGNPYLNSSLNSSFSKNIIPQRPHPENKYLNNELEIFKIQGELEFNTQLQLATNGGSNLSSLCEISESGMFCLQLYGILSSTYKTETTVPDFFQSWNLKSLTDHNHSIQVPSNVGRILLRPIYPIASIFQKNNLGLDNFTDGNVFGENFNCSLNLTPIAPYFLDNLDSPKIDSTDLKNGLASNQSNLNSIFMAPSGPFTKANNQDQNISSNDISKKHPCDLLWRKNLLFDVSILPGLNIIKIEFRPPSLWNSMFANISDSQLSKSGTTPKITSPVKVSETTNDSFANTENSKEKDIIGPIIHTIFITRV</sequence>
<dbReference type="InterPro" id="IPR036770">
    <property type="entry name" value="Ankyrin_rpt-contain_sf"/>
</dbReference>
<feature type="compositionally biased region" description="Polar residues" evidence="9">
    <location>
        <begin position="355"/>
        <end position="382"/>
    </location>
</feature>
<dbReference type="Proteomes" id="UP000187455">
    <property type="component" value="Unassembled WGS sequence"/>
</dbReference>
<feature type="domain" description="BAH" evidence="11">
    <location>
        <begin position="620"/>
        <end position="739"/>
    </location>
</feature>
<dbReference type="PRINTS" id="PR00503">
    <property type="entry name" value="BROMODOMAIN"/>
</dbReference>
<accession>A0A1R0GZ87</accession>
<dbReference type="PANTHER" id="PTHR16062">
    <property type="entry name" value="SWI/SNF-RELATED"/>
    <property type="match status" value="1"/>
</dbReference>
<dbReference type="InterPro" id="IPR043151">
    <property type="entry name" value="BAH_sf"/>
</dbReference>
<evidence type="ECO:0000256" key="8">
    <source>
        <dbReference type="PROSITE-ProRule" id="PRU00035"/>
    </source>
</evidence>
<dbReference type="SUPFAM" id="SSF48403">
    <property type="entry name" value="Ankyrin repeat"/>
    <property type="match status" value="1"/>
</dbReference>
<evidence type="ECO:0000256" key="6">
    <source>
        <dbReference type="ARBA" id="ARBA00023163"/>
    </source>
</evidence>
<evidence type="ECO:0000256" key="5">
    <source>
        <dbReference type="ARBA" id="ARBA00023117"/>
    </source>
</evidence>
<keyword evidence="7" id="KW-0539">Nucleus</keyword>
<dbReference type="InterPro" id="IPR001487">
    <property type="entry name" value="Bromodomain"/>
</dbReference>
<feature type="region of interest" description="Disordered" evidence="9">
    <location>
        <begin position="181"/>
        <end position="225"/>
    </location>
</feature>
<feature type="compositionally biased region" description="Polar residues" evidence="9">
    <location>
        <begin position="206"/>
        <end position="225"/>
    </location>
</feature>
<keyword evidence="5 8" id="KW-0103">Bromodomain</keyword>
<reference evidence="12 13" key="1">
    <citation type="journal article" date="2016" name="Mol. Biol. Evol.">
        <title>Genome-Wide Survey of Gut Fungi (Harpellales) Reveals the First Horizontally Transferred Ubiquitin Gene from a Mosquito Host.</title>
        <authorList>
            <person name="Wang Y."/>
            <person name="White M.M."/>
            <person name="Kvist S."/>
            <person name="Moncalvo J.M."/>
        </authorList>
    </citation>
    <scope>NUCLEOTIDE SEQUENCE [LARGE SCALE GENOMIC DNA]</scope>
    <source>
        <strain evidence="12 13">ALG-7-W6</strain>
    </source>
</reference>
<evidence type="ECO:0000313" key="13">
    <source>
        <dbReference type="Proteomes" id="UP000187455"/>
    </source>
</evidence>
<dbReference type="Gene3D" id="2.30.30.490">
    <property type="match status" value="1"/>
</dbReference>
<comment type="caution">
    <text evidence="12">The sequence shown here is derived from an EMBL/GenBank/DDBJ whole genome shotgun (WGS) entry which is preliminary data.</text>
</comment>
<dbReference type="PROSITE" id="PS00633">
    <property type="entry name" value="BROMODOMAIN_1"/>
    <property type="match status" value="1"/>
</dbReference>
<dbReference type="PROSITE" id="PS50014">
    <property type="entry name" value="BROMODOMAIN_2"/>
    <property type="match status" value="1"/>
</dbReference>
<feature type="compositionally biased region" description="Low complexity" evidence="9">
    <location>
        <begin position="414"/>
        <end position="448"/>
    </location>
</feature>
<feature type="region of interest" description="Disordered" evidence="9">
    <location>
        <begin position="40"/>
        <end position="106"/>
    </location>
</feature>
<dbReference type="Gene3D" id="1.25.40.20">
    <property type="entry name" value="Ankyrin repeat-containing domain"/>
    <property type="match status" value="1"/>
</dbReference>
<feature type="compositionally biased region" description="Basic residues" evidence="9">
    <location>
        <begin position="324"/>
        <end position="335"/>
    </location>
</feature>
<gene>
    <name evidence="12" type="ORF">AYI68_g3650</name>
</gene>
<feature type="compositionally biased region" description="Basic and acidic residues" evidence="9">
    <location>
        <begin position="47"/>
        <end position="60"/>
    </location>
</feature>
<dbReference type="OrthoDB" id="6017at2759"/>
<keyword evidence="13" id="KW-1185">Reference proteome</keyword>
<feature type="compositionally biased region" description="Basic and acidic residues" evidence="9">
    <location>
        <begin position="336"/>
        <end position="345"/>
    </location>
</feature>
<evidence type="ECO:0000256" key="2">
    <source>
        <dbReference type="ARBA" id="ARBA00022737"/>
    </source>
</evidence>
<evidence type="ECO:0000256" key="9">
    <source>
        <dbReference type="SAM" id="MobiDB-lite"/>
    </source>
</evidence>
<dbReference type="InterPro" id="IPR002110">
    <property type="entry name" value="Ankyrin_rpt"/>
</dbReference>
<feature type="region of interest" description="Disordered" evidence="9">
    <location>
        <begin position="1"/>
        <end position="27"/>
    </location>
</feature>
<evidence type="ECO:0000259" key="11">
    <source>
        <dbReference type="PROSITE" id="PS51038"/>
    </source>
</evidence>
<dbReference type="InterPro" id="IPR001025">
    <property type="entry name" value="BAH_dom"/>
</dbReference>
<feature type="region of interest" description="Disordered" evidence="9">
    <location>
        <begin position="399"/>
        <end position="456"/>
    </location>
</feature>
<dbReference type="GO" id="GO:0016586">
    <property type="term" value="C:RSC-type complex"/>
    <property type="evidence" value="ECO:0007669"/>
    <property type="project" value="InterPro"/>
</dbReference>
<dbReference type="Gene3D" id="1.20.920.10">
    <property type="entry name" value="Bromodomain-like"/>
    <property type="match status" value="1"/>
</dbReference>
<dbReference type="InterPro" id="IPR037382">
    <property type="entry name" value="Rsc/polybromo"/>
</dbReference>
<keyword evidence="3" id="KW-0156">Chromatin regulator</keyword>
<dbReference type="EMBL" id="LSSL01001747">
    <property type="protein sequence ID" value="OLY82232.1"/>
    <property type="molecule type" value="Genomic_DNA"/>
</dbReference>
<feature type="compositionally biased region" description="Polar residues" evidence="9">
    <location>
        <begin position="400"/>
        <end position="413"/>
    </location>
</feature>
<comment type="subcellular location">
    <subcellularLocation>
        <location evidence="1">Nucleus</location>
    </subcellularLocation>
</comment>
<name>A0A1R0GZ87_9FUNG</name>
<dbReference type="InterPro" id="IPR018359">
    <property type="entry name" value="Bromodomain_CS"/>
</dbReference>
<feature type="region of interest" description="Disordered" evidence="9">
    <location>
        <begin position="323"/>
        <end position="383"/>
    </location>
</feature>
<keyword evidence="2" id="KW-0677">Repeat</keyword>
<evidence type="ECO:0000259" key="10">
    <source>
        <dbReference type="PROSITE" id="PS50014"/>
    </source>
</evidence>
<dbReference type="SMART" id="SM00248">
    <property type="entry name" value="ANK"/>
    <property type="match status" value="2"/>
</dbReference>
<dbReference type="SMART" id="SM00297">
    <property type="entry name" value="BROMO"/>
    <property type="match status" value="1"/>
</dbReference>
<evidence type="ECO:0000256" key="4">
    <source>
        <dbReference type="ARBA" id="ARBA00023015"/>
    </source>
</evidence>
<organism evidence="12 13">
    <name type="scientific">Smittium mucronatum</name>
    <dbReference type="NCBI Taxonomy" id="133383"/>
    <lineage>
        <taxon>Eukaryota</taxon>
        <taxon>Fungi</taxon>
        <taxon>Fungi incertae sedis</taxon>
        <taxon>Zoopagomycota</taxon>
        <taxon>Kickxellomycotina</taxon>
        <taxon>Harpellomycetes</taxon>
        <taxon>Harpellales</taxon>
        <taxon>Legeriomycetaceae</taxon>
        <taxon>Smittium</taxon>
    </lineage>
</organism>
<feature type="domain" description="Bromo" evidence="10">
    <location>
        <begin position="502"/>
        <end position="572"/>
    </location>
</feature>
<evidence type="ECO:0000256" key="7">
    <source>
        <dbReference type="ARBA" id="ARBA00023242"/>
    </source>
</evidence>
<dbReference type="PROSITE" id="PS51038">
    <property type="entry name" value="BAH"/>
    <property type="match status" value="1"/>
</dbReference>
<keyword evidence="4" id="KW-0805">Transcription regulation</keyword>
<dbReference type="InterPro" id="IPR036427">
    <property type="entry name" value="Bromodomain-like_sf"/>
</dbReference>
<dbReference type="GO" id="GO:0003682">
    <property type="term" value="F:chromatin binding"/>
    <property type="evidence" value="ECO:0007669"/>
    <property type="project" value="InterPro"/>
</dbReference>
<proteinExistence type="predicted"/>
<dbReference type="Pfam" id="PF00439">
    <property type="entry name" value="Bromodomain"/>
    <property type="match status" value="1"/>
</dbReference>
<evidence type="ECO:0000256" key="1">
    <source>
        <dbReference type="ARBA" id="ARBA00004123"/>
    </source>
</evidence>
<dbReference type="PANTHER" id="PTHR16062:SF19">
    <property type="entry name" value="PROTEIN POLYBROMO-1"/>
    <property type="match status" value="1"/>
</dbReference>
<evidence type="ECO:0000313" key="12">
    <source>
        <dbReference type="EMBL" id="OLY82232.1"/>
    </source>
</evidence>
<dbReference type="GO" id="GO:0006368">
    <property type="term" value="P:transcription elongation by RNA polymerase II"/>
    <property type="evidence" value="ECO:0007669"/>
    <property type="project" value="TreeGrafter"/>
</dbReference>
<keyword evidence="6" id="KW-0804">Transcription</keyword>
<dbReference type="SUPFAM" id="SSF47370">
    <property type="entry name" value="Bromodomain"/>
    <property type="match status" value="1"/>
</dbReference>